<evidence type="ECO:0000256" key="3">
    <source>
        <dbReference type="ARBA" id="ARBA00023163"/>
    </source>
</evidence>
<keyword evidence="1" id="KW-0805">Transcription regulation</keyword>
<dbReference type="InterPro" id="IPR001647">
    <property type="entry name" value="HTH_TetR"/>
</dbReference>
<feature type="DNA-binding region" description="H-T-H motif" evidence="4">
    <location>
        <begin position="32"/>
        <end position="51"/>
    </location>
</feature>
<feature type="region of interest" description="Disordered" evidence="5">
    <location>
        <begin position="182"/>
        <end position="222"/>
    </location>
</feature>
<evidence type="ECO:0000256" key="2">
    <source>
        <dbReference type="ARBA" id="ARBA00023125"/>
    </source>
</evidence>
<dbReference type="Proteomes" id="UP001501676">
    <property type="component" value="Unassembled WGS sequence"/>
</dbReference>
<dbReference type="PANTHER" id="PTHR47506:SF7">
    <property type="entry name" value="TRANSCRIPTIONAL REGULATORY PROTEIN"/>
    <property type="match status" value="1"/>
</dbReference>
<evidence type="ECO:0000256" key="5">
    <source>
        <dbReference type="SAM" id="MobiDB-lite"/>
    </source>
</evidence>
<evidence type="ECO:0000256" key="4">
    <source>
        <dbReference type="PROSITE-ProRule" id="PRU00335"/>
    </source>
</evidence>
<name>A0ABP6SRP0_9ACTN</name>
<comment type="caution">
    <text evidence="7">The sequence shown here is derived from an EMBL/GenBank/DDBJ whole genome shotgun (WGS) entry which is preliminary data.</text>
</comment>
<dbReference type="PANTHER" id="PTHR47506">
    <property type="entry name" value="TRANSCRIPTIONAL REGULATORY PROTEIN"/>
    <property type="match status" value="1"/>
</dbReference>
<dbReference type="InterPro" id="IPR036271">
    <property type="entry name" value="Tet_transcr_reg_TetR-rel_C_sf"/>
</dbReference>
<evidence type="ECO:0000256" key="1">
    <source>
        <dbReference type="ARBA" id="ARBA00023015"/>
    </source>
</evidence>
<evidence type="ECO:0000313" key="7">
    <source>
        <dbReference type="EMBL" id="GAA3383245.1"/>
    </source>
</evidence>
<evidence type="ECO:0000313" key="8">
    <source>
        <dbReference type="Proteomes" id="UP001501676"/>
    </source>
</evidence>
<proteinExistence type="predicted"/>
<dbReference type="SUPFAM" id="SSF48498">
    <property type="entry name" value="Tetracyclin repressor-like, C-terminal domain"/>
    <property type="match status" value="1"/>
</dbReference>
<evidence type="ECO:0000259" key="6">
    <source>
        <dbReference type="PROSITE" id="PS50977"/>
    </source>
</evidence>
<dbReference type="EMBL" id="BAAAYN010000005">
    <property type="protein sequence ID" value="GAA3383245.1"/>
    <property type="molecule type" value="Genomic_DNA"/>
</dbReference>
<dbReference type="SUPFAM" id="SSF46689">
    <property type="entry name" value="Homeodomain-like"/>
    <property type="match status" value="1"/>
</dbReference>
<dbReference type="Gene3D" id="1.10.357.10">
    <property type="entry name" value="Tetracycline Repressor, domain 2"/>
    <property type="match status" value="1"/>
</dbReference>
<dbReference type="Pfam" id="PF00440">
    <property type="entry name" value="TetR_N"/>
    <property type="match status" value="1"/>
</dbReference>
<feature type="domain" description="HTH tetR-type" evidence="6">
    <location>
        <begin position="10"/>
        <end position="69"/>
    </location>
</feature>
<keyword evidence="3" id="KW-0804">Transcription</keyword>
<keyword evidence="2 4" id="KW-0238">DNA-binding</keyword>
<dbReference type="InterPro" id="IPR009057">
    <property type="entry name" value="Homeodomain-like_sf"/>
</dbReference>
<dbReference type="PRINTS" id="PR00455">
    <property type="entry name" value="HTHTETR"/>
</dbReference>
<sequence length="222" mass="23670">MGRVSQAQAQENRRRVVETASRLFREQGTHVSVADLMKAAGLTHGGFYKQFASKDALVDEATALALKELARHHGEELERHGGERAAAQRELINTYLSPAHRDGRADGCPVAALVTDIAREPEGREARRVYARGVRDFAAHLTTGDGEDGIARLSTLVGALVLARATSGDPLSQEILDAARAALGTTTEPGRAETEAGSGGAEVRRDHRGVRPGSDPGQPEHT</sequence>
<gene>
    <name evidence="7" type="ORF">GCM10020369_08360</name>
</gene>
<accession>A0ABP6SRP0</accession>
<reference evidence="8" key="1">
    <citation type="journal article" date="2019" name="Int. J. Syst. Evol. Microbiol.">
        <title>The Global Catalogue of Microorganisms (GCM) 10K type strain sequencing project: providing services to taxonomists for standard genome sequencing and annotation.</title>
        <authorList>
            <consortium name="The Broad Institute Genomics Platform"/>
            <consortium name="The Broad Institute Genome Sequencing Center for Infectious Disease"/>
            <person name="Wu L."/>
            <person name="Ma J."/>
        </authorList>
    </citation>
    <scope>NUCLEOTIDE SEQUENCE [LARGE SCALE GENOMIC DNA]</scope>
    <source>
        <strain evidence="8">JCM 9458</strain>
    </source>
</reference>
<keyword evidence="8" id="KW-1185">Reference proteome</keyword>
<organism evidence="7 8">
    <name type="scientific">Cryptosporangium minutisporangium</name>
    <dbReference type="NCBI Taxonomy" id="113569"/>
    <lineage>
        <taxon>Bacteria</taxon>
        <taxon>Bacillati</taxon>
        <taxon>Actinomycetota</taxon>
        <taxon>Actinomycetes</taxon>
        <taxon>Cryptosporangiales</taxon>
        <taxon>Cryptosporangiaceae</taxon>
        <taxon>Cryptosporangium</taxon>
    </lineage>
</organism>
<dbReference type="Gene3D" id="1.10.10.60">
    <property type="entry name" value="Homeodomain-like"/>
    <property type="match status" value="1"/>
</dbReference>
<protein>
    <submittedName>
        <fullName evidence="7">TetR family transcriptional regulator</fullName>
    </submittedName>
</protein>
<dbReference type="PROSITE" id="PS50977">
    <property type="entry name" value="HTH_TETR_2"/>
    <property type="match status" value="1"/>
</dbReference>